<dbReference type="KEGG" id="arac:E0W69_015205"/>
<dbReference type="Proteomes" id="UP000292424">
    <property type="component" value="Chromosome"/>
</dbReference>
<keyword evidence="2" id="KW-1185">Reference proteome</keyword>
<accession>A0A5P2G5A5</accession>
<proteinExistence type="predicted"/>
<sequence length="174" mass="19912">MSMDMAEEIINKIALSGIQTLDLAKYYPETSNLITLDLKGYLFMEMILKEKDFRKQLSEKDWSEYDGKIVCIICSVDALIPHWAYMLLASYLKANAKEVFIGTQEQWIEKTILSNIENQLEINDLEEVRVVIKGCGDKNIPASAYYKITELLLPVAKSIMYGEPCSTVPVFKRK</sequence>
<protein>
    <submittedName>
        <fullName evidence="1">DUF2480 family protein</fullName>
    </submittedName>
</protein>
<evidence type="ECO:0000313" key="2">
    <source>
        <dbReference type="Proteomes" id="UP000292424"/>
    </source>
</evidence>
<name>A0A5P2G5A5_9BACT</name>
<reference evidence="1 2" key="1">
    <citation type="submission" date="2019-09" db="EMBL/GenBank/DDBJ databases">
        <title>Complete genome sequence of Arachidicoccus sp. B3-10 isolated from apple orchard soil.</title>
        <authorList>
            <person name="Kim H.S."/>
            <person name="Han K.-I."/>
            <person name="Suh M.K."/>
            <person name="Lee K.C."/>
            <person name="Eom M.K."/>
            <person name="Kim J.-S."/>
            <person name="Kang S.W."/>
            <person name="Sin Y."/>
            <person name="Lee J.-S."/>
        </authorList>
    </citation>
    <scope>NUCLEOTIDE SEQUENCE [LARGE SCALE GENOMIC DNA]</scope>
    <source>
        <strain evidence="1 2">B3-10</strain>
    </source>
</reference>
<organism evidence="1 2">
    <name type="scientific">Rhizosphaericola mali</name>
    <dbReference type="NCBI Taxonomy" id="2545455"/>
    <lineage>
        <taxon>Bacteria</taxon>
        <taxon>Pseudomonadati</taxon>
        <taxon>Bacteroidota</taxon>
        <taxon>Chitinophagia</taxon>
        <taxon>Chitinophagales</taxon>
        <taxon>Chitinophagaceae</taxon>
        <taxon>Rhizosphaericola</taxon>
    </lineage>
</organism>
<dbReference type="Pfam" id="PF10652">
    <property type="entry name" value="DUF2480"/>
    <property type="match status" value="1"/>
</dbReference>
<evidence type="ECO:0000313" key="1">
    <source>
        <dbReference type="EMBL" id="QES90996.1"/>
    </source>
</evidence>
<dbReference type="InterPro" id="IPR018914">
    <property type="entry name" value="DUF2480"/>
</dbReference>
<dbReference type="AlphaFoldDB" id="A0A5P2G5A5"/>
<dbReference type="OrthoDB" id="9803040at2"/>
<gene>
    <name evidence="1" type="ORF">E0W69_015205</name>
</gene>
<dbReference type="EMBL" id="CP044016">
    <property type="protein sequence ID" value="QES90996.1"/>
    <property type="molecule type" value="Genomic_DNA"/>
</dbReference>